<dbReference type="PANTHER" id="PTHR48085">
    <property type="entry name" value="CADMIUM/ZINC-TRANSPORTING ATPASE HMA2-RELATED"/>
    <property type="match status" value="1"/>
</dbReference>
<dbReference type="Gene3D" id="2.70.150.10">
    <property type="entry name" value="Calcium-transporting ATPase, cytoplasmic transduction domain A"/>
    <property type="match status" value="1"/>
</dbReference>
<dbReference type="SUPFAM" id="SSF56784">
    <property type="entry name" value="HAD-like"/>
    <property type="match status" value="1"/>
</dbReference>
<protein>
    <recommendedName>
        <fullName evidence="7">P-type Zn(2+) transporter</fullName>
        <ecNumber evidence="7">7.2.2.12</ecNumber>
    </recommendedName>
</protein>
<dbReference type="InterPro" id="IPR023214">
    <property type="entry name" value="HAD_sf"/>
</dbReference>
<dbReference type="InterPro" id="IPR027256">
    <property type="entry name" value="P-typ_ATPase_IB"/>
</dbReference>
<feature type="transmembrane region" description="Helical" evidence="9">
    <location>
        <begin position="761"/>
        <end position="784"/>
    </location>
</feature>
<keyword evidence="9" id="KW-0547">Nucleotide-binding</keyword>
<keyword evidence="5 9" id="KW-1133">Transmembrane helix</keyword>
<name>A0ABM6TI49_9CAUL</name>
<comment type="catalytic activity">
    <reaction evidence="8">
        <text>Zn(2+)(in) + ATP + H2O = Zn(2+)(out) + ADP + phosphate + H(+)</text>
        <dbReference type="Rhea" id="RHEA:20621"/>
        <dbReference type="ChEBI" id="CHEBI:15377"/>
        <dbReference type="ChEBI" id="CHEBI:15378"/>
        <dbReference type="ChEBI" id="CHEBI:29105"/>
        <dbReference type="ChEBI" id="CHEBI:30616"/>
        <dbReference type="ChEBI" id="CHEBI:43474"/>
        <dbReference type="ChEBI" id="CHEBI:456216"/>
        <dbReference type="EC" id="7.2.2.12"/>
    </reaction>
</comment>
<evidence type="ECO:0000259" key="10">
    <source>
        <dbReference type="Pfam" id="PF00122"/>
    </source>
</evidence>
<keyword evidence="3 9" id="KW-0812">Transmembrane</keyword>
<sequence>MQVTYPRDGALRIADLGFLAMPESQDAKRFLATLFKIPEVTRVEIAPERQIAEIHFDRPLAPREMARRMGAQTVVAAADEETRLPVLATDPSGLVRLHRYGEVISSWSIVSEMPGRVRFRNAHLYRKKQLCQDIERELMTVFGVDRFKVNPQTCSALIHFDPAALDRWQLLECLEMALRHAQEDPSPAKNNHELLVCTAAAGLAAVAQFAAPALLVPAAALFVYCAVPTMIGAWDTLFKERRIGVDVLDAIVVIACLFTLEIFAGAVLAWCLSFGRMLLERAQEDSRRRLINVFGKQPRTAYLYRDGVEILVPLDQVRPGDIIAAHTGEVIAADGVVFEGDALVDQHVLTGEAVPVEKQAGDKVYASTLVIGGRLLITVESAGRETATAKISAILNDTAAFRLTSQSKGEALADKAVLPTLGLASLGLAAVGVPGATAIVNCDFGTGIRMAAPLALLSSLSVCAGRGMLIKDGRALEQMDEVDTVLFDKTGTLTHERPQLHRVHCFTDLDQDAVLTYAAAAEQRLEHPIAAAIVESFRALGRPFLKTDQSSFKIGYGISVHIDGDPVLVGSSRFMALEDAKAPPSVATIEQEAHGEGHSIVFVAVAGQVVGAIELAPKLREGVREVIAGLRERGVRQIVIISGDHDKPTRKLAETLGVDRYFAEVLPQDKARYVELLQAEGRKVCFVGDGINDSIALKRANVSVSLRGASTVATDTAQLVFMESDLWKLCEFRDIARELDKNVNLSWQIILVPNLLCIGGAFFLGFGVMASVLANNVAAIAALANGLRPRGMYASETGSAKAAAGSILTAAKGLLRGPGASDQASAPASEDDPDSLMSHVALRRGRGFFIWAGLAGLALPGIPGWPLLIVAVALGAGGKFGGARLDRWVRSRFPQVRAEALRFAHMLMDDLDRRFPDPPALAGLSPTLRIEARA</sequence>
<evidence type="ECO:0000256" key="9">
    <source>
        <dbReference type="RuleBase" id="RU362081"/>
    </source>
</evidence>
<keyword evidence="9" id="KW-0479">Metal-binding</keyword>
<evidence type="ECO:0000256" key="8">
    <source>
        <dbReference type="ARBA" id="ARBA00047308"/>
    </source>
</evidence>
<dbReference type="EC" id="7.2.2.12" evidence="7"/>
<keyword evidence="9" id="KW-1003">Cell membrane</keyword>
<comment type="subcellular location">
    <subcellularLocation>
        <location evidence="9">Cell membrane</location>
    </subcellularLocation>
    <subcellularLocation>
        <location evidence="1">Membrane</location>
    </subcellularLocation>
</comment>
<evidence type="ECO:0000256" key="7">
    <source>
        <dbReference type="ARBA" id="ARBA00039097"/>
    </source>
</evidence>
<keyword evidence="12" id="KW-1185">Reference proteome</keyword>
<dbReference type="RefSeq" id="WP_013079688.1">
    <property type="nucleotide sequence ID" value="NZ_CP027850.1"/>
</dbReference>
<evidence type="ECO:0000256" key="5">
    <source>
        <dbReference type="ARBA" id="ARBA00022989"/>
    </source>
</evidence>
<dbReference type="NCBIfam" id="TIGR01525">
    <property type="entry name" value="ATPase-IB_hvy"/>
    <property type="match status" value="1"/>
</dbReference>
<evidence type="ECO:0000256" key="4">
    <source>
        <dbReference type="ARBA" id="ARBA00022967"/>
    </source>
</evidence>
<gene>
    <name evidence="11" type="ORF">B7G68_13205</name>
</gene>
<dbReference type="InterPro" id="IPR036412">
    <property type="entry name" value="HAD-like_sf"/>
</dbReference>
<keyword evidence="6 9" id="KW-0472">Membrane</keyword>
<evidence type="ECO:0000256" key="6">
    <source>
        <dbReference type="ARBA" id="ARBA00023136"/>
    </source>
</evidence>
<dbReference type="InterPro" id="IPR008250">
    <property type="entry name" value="ATPase_P-typ_transduc_dom_A_sf"/>
</dbReference>
<dbReference type="InterPro" id="IPR001757">
    <property type="entry name" value="P_typ_ATPase"/>
</dbReference>
<dbReference type="NCBIfam" id="TIGR01494">
    <property type="entry name" value="ATPase_P-type"/>
    <property type="match status" value="1"/>
</dbReference>
<comment type="similarity">
    <text evidence="2 9">Belongs to the cation transport ATPase (P-type) (TC 3.A.3) family. Type IB subfamily.</text>
</comment>
<dbReference type="SFLD" id="SFLDF00027">
    <property type="entry name" value="p-type_atpase"/>
    <property type="match status" value="1"/>
</dbReference>
<dbReference type="Pfam" id="PF00702">
    <property type="entry name" value="Hydrolase"/>
    <property type="match status" value="1"/>
</dbReference>
<dbReference type="InterPro" id="IPR051014">
    <property type="entry name" value="Cation_Transport_ATPase_IB"/>
</dbReference>
<reference evidence="11 12" key="1">
    <citation type="journal article" date="2015" name="Biotechnol. Bioeng.">
        <title>Genome sequence and phenotypic characterization of Caulobacter segnis.</title>
        <authorList>
            <person name="Patel S."/>
            <person name="Fletcher B."/>
            <person name="Scott D.C."/>
            <person name="Ely B."/>
        </authorList>
    </citation>
    <scope>NUCLEOTIDE SEQUENCE [LARGE SCALE GENOMIC DNA]</scope>
    <source>
        <strain evidence="11 12">TK0059</strain>
    </source>
</reference>
<dbReference type="InterPro" id="IPR023299">
    <property type="entry name" value="ATPase_P-typ_cyto_dom_N"/>
</dbReference>
<dbReference type="EMBL" id="CP027850">
    <property type="protein sequence ID" value="AVQ02723.1"/>
    <property type="molecule type" value="Genomic_DNA"/>
</dbReference>
<evidence type="ECO:0000256" key="3">
    <source>
        <dbReference type="ARBA" id="ARBA00022692"/>
    </source>
</evidence>
<dbReference type="PROSITE" id="PS00154">
    <property type="entry name" value="ATPASE_E1_E2"/>
    <property type="match status" value="1"/>
</dbReference>
<keyword evidence="9" id="KW-0067">ATP-binding</keyword>
<evidence type="ECO:0000313" key="12">
    <source>
        <dbReference type="Proteomes" id="UP000240527"/>
    </source>
</evidence>
<evidence type="ECO:0000256" key="2">
    <source>
        <dbReference type="ARBA" id="ARBA00006024"/>
    </source>
</evidence>
<accession>A0ABM6TI49</accession>
<dbReference type="SFLD" id="SFLDS00003">
    <property type="entry name" value="Haloacid_Dehalogenase"/>
    <property type="match status" value="1"/>
</dbReference>
<dbReference type="PANTHER" id="PTHR48085:SF5">
    <property type="entry name" value="CADMIUM_ZINC-TRANSPORTING ATPASE HMA4-RELATED"/>
    <property type="match status" value="1"/>
</dbReference>
<dbReference type="PRINTS" id="PR00119">
    <property type="entry name" value="CATATPASE"/>
</dbReference>
<keyword evidence="4" id="KW-1278">Translocase</keyword>
<feature type="transmembrane region" description="Helical" evidence="9">
    <location>
        <begin position="250"/>
        <end position="279"/>
    </location>
</feature>
<dbReference type="Gene3D" id="3.40.50.1000">
    <property type="entry name" value="HAD superfamily/HAD-like"/>
    <property type="match status" value="1"/>
</dbReference>
<dbReference type="Pfam" id="PF00122">
    <property type="entry name" value="E1-E2_ATPase"/>
    <property type="match status" value="1"/>
</dbReference>
<organism evidence="11 12">
    <name type="scientific">Caulobacter segnis</name>
    <dbReference type="NCBI Taxonomy" id="88688"/>
    <lineage>
        <taxon>Bacteria</taxon>
        <taxon>Pseudomonadati</taxon>
        <taxon>Pseudomonadota</taxon>
        <taxon>Alphaproteobacteria</taxon>
        <taxon>Caulobacterales</taxon>
        <taxon>Caulobacteraceae</taxon>
        <taxon>Caulobacter</taxon>
    </lineage>
</organism>
<feature type="transmembrane region" description="Helical" evidence="9">
    <location>
        <begin position="848"/>
        <end position="876"/>
    </location>
</feature>
<evidence type="ECO:0000256" key="1">
    <source>
        <dbReference type="ARBA" id="ARBA00004370"/>
    </source>
</evidence>
<dbReference type="InterPro" id="IPR018303">
    <property type="entry name" value="ATPase_P-typ_P_site"/>
</dbReference>
<dbReference type="SUPFAM" id="SSF81653">
    <property type="entry name" value="Calcium ATPase, transduction domain A"/>
    <property type="match status" value="1"/>
</dbReference>
<dbReference type="Gene3D" id="3.40.1110.10">
    <property type="entry name" value="Calcium-transporting ATPase, cytoplasmic domain N"/>
    <property type="match status" value="1"/>
</dbReference>
<evidence type="ECO:0000313" key="11">
    <source>
        <dbReference type="EMBL" id="AVQ02723.1"/>
    </source>
</evidence>
<feature type="domain" description="P-type ATPase A" evidence="10">
    <location>
        <begin position="297"/>
        <end position="393"/>
    </location>
</feature>
<dbReference type="InterPro" id="IPR044492">
    <property type="entry name" value="P_typ_ATPase_HD_dom"/>
</dbReference>
<comment type="caution">
    <text evidence="9">Lacks conserved residue(s) required for the propagation of feature annotation.</text>
</comment>
<proteinExistence type="inferred from homology"/>
<dbReference type="SFLD" id="SFLDG00002">
    <property type="entry name" value="C1.7:_P-type_atpase_like"/>
    <property type="match status" value="1"/>
</dbReference>
<dbReference type="InterPro" id="IPR059000">
    <property type="entry name" value="ATPase_P-type_domA"/>
</dbReference>
<dbReference type="Proteomes" id="UP000240527">
    <property type="component" value="Chromosome"/>
</dbReference>
<dbReference type="Pfam" id="PF19991">
    <property type="entry name" value="HMA_2"/>
    <property type="match status" value="1"/>
</dbReference>